<evidence type="ECO:0000313" key="1">
    <source>
        <dbReference type="EMBL" id="PKY60028.1"/>
    </source>
</evidence>
<gene>
    <name evidence="1" type="ORF">RhiirA4_550538</name>
</gene>
<accession>A0A2I1HMA3</accession>
<protein>
    <submittedName>
        <fullName evidence="1">Uncharacterized protein</fullName>
    </submittedName>
</protein>
<dbReference type="AlphaFoldDB" id="A0A2I1HMA3"/>
<evidence type="ECO:0000313" key="2">
    <source>
        <dbReference type="Proteomes" id="UP000234323"/>
    </source>
</evidence>
<comment type="caution">
    <text evidence="1">The sequence shown here is derived from an EMBL/GenBank/DDBJ whole genome shotgun (WGS) entry which is preliminary data.</text>
</comment>
<organism evidence="1 2">
    <name type="scientific">Rhizophagus irregularis</name>
    <dbReference type="NCBI Taxonomy" id="588596"/>
    <lineage>
        <taxon>Eukaryota</taxon>
        <taxon>Fungi</taxon>
        <taxon>Fungi incertae sedis</taxon>
        <taxon>Mucoromycota</taxon>
        <taxon>Glomeromycotina</taxon>
        <taxon>Glomeromycetes</taxon>
        <taxon>Glomerales</taxon>
        <taxon>Glomeraceae</taxon>
        <taxon>Rhizophagus</taxon>
    </lineage>
</organism>
<keyword evidence="2" id="KW-1185">Reference proteome</keyword>
<proteinExistence type="predicted"/>
<dbReference type="EMBL" id="LLXI01003919">
    <property type="protein sequence ID" value="PKY60028.1"/>
    <property type="molecule type" value="Genomic_DNA"/>
</dbReference>
<sequence length="199" mass="22740">MASISLNFGWRTACRIIQNRVDNIFHKYLKLPKTLPRIDIGSNISVKILVLVKESVIKFNWAGQRQRIIIEIKSGEILIISDQEDSESDGYSIILDGTKVKINFSNNGVRLLGVWINNNADFKSHNIYILKVVKVSALQSEESILYSINNDDILGKIMKIKIATIKELYGCIFNNINHIRNNRSNICLVIRRFKSFSAE</sequence>
<reference evidence="1 2" key="1">
    <citation type="submission" date="2015-10" db="EMBL/GenBank/DDBJ databases">
        <title>Genome analyses suggest a sexual origin of heterokaryosis in a supposedly ancient asexual fungus.</title>
        <authorList>
            <person name="Ropars J."/>
            <person name="Sedzielewska K."/>
            <person name="Noel J."/>
            <person name="Charron P."/>
            <person name="Farinelli L."/>
            <person name="Marton T."/>
            <person name="Kruger M."/>
            <person name="Pelin A."/>
            <person name="Brachmann A."/>
            <person name="Corradi N."/>
        </authorList>
    </citation>
    <scope>NUCLEOTIDE SEQUENCE [LARGE SCALE GENOMIC DNA]</scope>
    <source>
        <strain evidence="1 2">A4</strain>
    </source>
</reference>
<dbReference type="Proteomes" id="UP000234323">
    <property type="component" value="Unassembled WGS sequence"/>
</dbReference>
<name>A0A2I1HMA3_9GLOM</name>